<dbReference type="KEGG" id="mgal:NCTC10186_00295"/>
<organism evidence="7 8">
    <name type="scientific">Mycoplasmopsis gallopavonis</name>
    <dbReference type="NCBI Taxonomy" id="76629"/>
    <lineage>
        <taxon>Bacteria</taxon>
        <taxon>Bacillati</taxon>
        <taxon>Mycoplasmatota</taxon>
        <taxon>Mycoplasmoidales</taxon>
        <taxon>Metamycoplasmataceae</taxon>
        <taxon>Mycoplasmopsis</taxon>
    </lineage>
</organism>
<evidence type="ECO:0000256" key="1">
    <source>
        <dbReference type="ARBA" id="ARBA00004651"/>
    </source>
</evidence>
<name>A0A449AZ99_9BACT</name>
<gene>
    <name evidence="7" type="ORF">NCTC10186_00295</name>
</gene>
<keyword evidence="8" id="KW-1185">Reference proteome</keyword>
<evidence type="ECO:0008006" key="9">
    <source>
        <dbReference type="Google" id="ProtNLM"/>
    </source>
</evidence>
<evidence type="ECO:0000256" key="2">
    <source>
        <dbReference type="ARBA" id="ARBA00022475"/>
    </source>
</evidence>
<dbReference type="AlphaFoldDB" id="A0A449AZ99"/>
<dbReference type="OrthoDB" id="396415at2"/>
<evidence type="ECO:0000256" key="5">
    <source>
        <dbReference type="ARBA" id="ARBA00023136"/>
    </source>
</evidence>
<accession>A0A449AZ99</accession>
<feature type="transmembrane region" description="Helical" evidence="6">
    <location>
        <begin position="169"/>
        <end position="191"/>
    </location>
</feature>
<dbReference type="PANTHER" id="PTHR42770">
    <property type="entry name" value="AMINO ACID TRANSPORTER-RELATED"/>
    <property type="match status" value="1"/>
</dbReference>
<feature type="transmembrane region" description="Helical" evidence="6">
    <location>
        <begin position="141"/>
        <end position="162"/>
    </location>
</feature>
<evidence type="ECO:0000313" key="7">
    <source>
        <dbReference type="EMBL" id="VEU72822.1"/>
    </source>
</evidence>
<sequence length="216" mass="24644">MQEKHFTQKSFTFFTINYVIGVGFLTTIGSIAKFNYFGYLVIFIAATVVFGISLVFSRLSNSFKEHYGGSYTFAKHINTGQSLVFTNRIIESKAVRNFSFFVGWNQFIQTPILSAISPLFLASTLIGLLNPDSQHYQLYVWLIRAFALLFFIFLTFISTIGLKSSKNIIYYASLVKWFVLLLGLLILIYSISAHNDFSTNLIKFKENQAKTKSHLN</sequence>
<dbReference type="EMBL" id="LR215031">
    <property type="protein sequence ID" value="VEU72822.1"/>
    <property type="molecule type" value="Genomic_DNA"/>
</dbReference>
<dbReference type="Gene3D" id="1.20.1740.10">
    <property type="entry name" value="Amino acid/polyamine transporter I"/>
    <property type="match status" value="1"/>
</dbReference>
<feature type="transmembrane region" description="Helical" evidence="6">
    <location>
        <begin position="12"/>
        <end position="31"/>
    </location>
</feature>
<dbReference type="GO" id="GO:0005886">
    <property type="term" value="C:plasma membrane"/>
    <property type="evidence" value="ECO:0007669"/>
    <property type="project" value="UniProtKB-SubCell"/>
</dbReference>
<dbReference type="PANTHER" id="PTHR42770:SF18">
    <property type="entry name" value="ARGININE_AGMATINE ANTIPORTER"/>
    <property type="match status" value="1"/>
</dbReference>
<comment type="subcellular location">
    <subcellularLocation>
        <location evidence="1">Cell membrane</location>
        <topology evidence="1">Multi-pass membrane protein</topology>
    </subcellularLocation>
</comment>
<keyword evidence="4 6" id="KW-1133">Transmembrane helix</keyword>
<dbReference type="Proteomes" id="UP000289862">
    <property type="component" value="Chromosome"/>
</dbReference>
<proteinExistence type="predicted"/>
<dbReference type="InterPro" id="IPR050367">
    <property type="entry name" value="APC_superfamily"/>
</dbReference>
<protein>
    <recommendedName>
        <fullName evidence="9">Amino acid permease</fullName>
    </recommendedName>
</protein>
<dbReference type="Pfam" id="PF13520">
    <property type="entry name" value="AA_permease_2"/>
    <property type="match status" value="1"/>
</dbReference>
<dbReference type="RefSeq" id="WP_119571915.1">
    <property type="nucleotide sequence ID" value="NZ_LR215031.1"/>
</dbReference>
<dbReference type="InterPro" id="IPR002293">
    <property type="entry name" value="AA/rel_permease1"/>
</dbReference>
<dbReference type="GO" id="GO:0022857">
    <property type="term" value="F:transmembrane transporter activity"/>
    <property type="evidence" value="ECO:0007669"/>
    <property type="project" value="InterPro"/>
</dbReference>
<evidence type="ECO:0000256" key="6">
    <source>
        <dbReference type="SAM" id="Phobius"/>
    </source>
</evidence>
<feature type="transmembrane region" description="Helical" evidence="6">
    <location>
        <begin position="107"/>
        <end position="129"/>
    </location>
</feature>
<evidence type="ECO:0000256" key="4">
    <source>
        <dbReference type="ARBA" id="ARBA00022989"/>
    </source>
</evidence>
<evidence type="ECO:0000313" key="8">
    <source>
        <dbReference type="Proteomes" id="UP000289862"/>
    </source>
</evidence>
<reference evidence="7 8" key="1">
    <citation type="submission" date="2019-01" db="EMBL/GenBank/DDBJ databases">
        <authorList>
            <consortium name="Pathogen Informatics"/>
        </authorList>
    </citation>
    <scope>NUCLEOTIDE SEQUENCE [LARGE SCALE GENOMIC DNA]</scope>
    <source>
        <strain evidence="7 8">NCTC10186</strain>
    </source>
</reference>
<feature type="transmembrane region" description="Helical" evidence="6">
    <location>
        <begin position="37"/>
        <end position="56"/>
    </location>
</feature>
<keyword evidence="3 6" id="KW-0812">Transmembrane</keyword>
<keyword evidence="2" id="KW-1003">Cell membrane</keyword>
<evidence type="ECO:0000256" key="3">
    <source>
        <dbReference type="ARBA" id="ARBA00022692"/>
    </source>
</evidence>
<keyword evidence="5 6" id="KW-0472">Membrane</keyword>